<dbReference type="InterPro" id="IPR001781">
    <property type="entry name" value="Znf_LIM"/>
</dbReference>
<feature type="domain" description="LIM zinc-binding" evidence="7">
    <location>
        <begin position="208"/>
        <end position="268"/>
    </location>
</feature>
<dbReference type="PROSITE" id="PS50023">
    <property type="entry name" value="LIM_DOMAIN_2"/>
    <property type="match status" value="2"/>
</dbReference>
<name>A0A8D0ZX01_PIG</name>
<feature type="domain" description="LIM zinc-binding" evidence="7">
    <location>
        <begin position="90"/>
        <end position="150"/>
    </location>
</feature>
<keyword evidence="3 5" id="KW-0862">Zinc</keyword>
<dbReference type="FunFam" id="2.10.110.10:FF:000025">
    <property type="entry name" value="Cysteine-rich protein 2"/>
    <property type="match status" value="1"/>
</dbReference>
<organism evidence="8 9">
    <name type="scientific">Sus scrofa</name>
    <name type="common">Pig</name>
    <dbReference type="NCBI Taxonomy" id="9823"/>
    <lineage>
        <taxon>Eukaryota</taxon>
        <taxon>Metazoa</taxon>
        <taxon>Chordata</taxon>
        <taxon>Craniata</taxon>
        <taxon>Vertebrata</taxon>
        <taxon>Euteleostomi</taxon>
        <taxon>Mammalia</taxon>
        <taxon>Eutheria</taxon>
        <taxon>Laurasiatheria</taxon>
        <taxon>Artiodactyla</taxon>
        <taxon>Suina</taxon>
        <taxon>Suidae</taxon>
        <taxon>Sus</taxon>
    </lineage>
</organism>
<dbReference type="Proteomes" id="UP000694726">
    <property type="component" value="Unplaced"/>
</dbReference>
<dbReference type="Ensembl" id="ENSSSCT00035061696.1">
    <property type="protein sequence ID" value="ENSSSCP00035024884.1"/>
    <property type="gene ID" value="ENSSSCG00035046395.1"/>
</dbReference>
<evidence type="ECO:0000256" key="4">
    <source>
        <dbReference type="ARBA" id="ARBA00023038"/>
    </source>
</evidence>
<dbReference type="Pfam" id="PF00412">
    <property type="entry name" value="LIM"/>
    <property type="match status" value="2"/>
</dbReference>
<feature type="region of interest" description="Disordered" evidence="6">
    <location>
        <begin position="174"/>
        <end position="198"/>
    </location>
</feature>
<dbReference type="Ensembl" id="ENSSSCT00015039038.1">
    <property type="protein sequence ID" value="ENSSSCP00015015530.1"/>
    <property type="gene ID" value="ENSSSCG00015029419.1"/>
</dbReference>
<keyword evidence="4 5" id="KW-0440">LIM domain</keyword>
<dbReference type="AlphaFoldDB" id="A0A8D0ZX01"/>
<dbReference type="PANTHER" id="PTHR46074:SF3">
    <property type="entry name" value="CYSTEINE-RICH PROTEIN 1"/>
    <property type="match status" value="1"/>
</dbReference>
<sequence length="328" mass="35902">MSWICPRCLQPVFFGEAGTEEGEEKTGRVGAVGFHKYPRRWRNCGSRPLGRRALWRDGAGLPETLPIVSRNPGGWDPGKKGVHLLPGLAPRCLVQPCPPTAEKVSSLGKNWHRFCLKCEHCHNVLSPGGHAEHNGRPYCHKPCYGVLFGPRGVNIGGVGSYLYRSPAPIPASITPLSPSSFSSPRPRPGLPQGKKSPPYMKTFTGETSLCPGCEEPVYFAEKVMSLGRNWHRPCLRCQRCRKTLTAGSHAELPSCPQVSPEAENAWGTRQGDSQQKPSPVPYQVADQCQQHHAACPEGAAQDTGHSAVSHIQPLQLWTQGRGWKQEDS</sequence>
<proteinExistence type="predicted"/>
<evidence type="ECO:0000313" key="9">
    <source>
        <dbReference type="Proteomes" id="UP000694720"/>
    </source>
</evidence>
<keyword evidence="1 5" id="KW-0479">Metal-binding</keyword>
<evidence type="ECO:0000256" key="5">
    <source>
        <dbReference type="PROSITE-ProRule" id="PRU00125"/>
    </source>
</evidence>
<protein>
    <submittedName>
        <fullName evidence="8">Cysteine rich protein 3</fullName>
    </submittedName>
</protein>
<reference evidence="8" key="1">
    <citation type="submission" date="2025-05" db="UniProtKB">
        <authorList>
            <consortium name="Ensembl"/>
        </authorList>
    </citation>
    <scope>IDENTIFICATION</scope>
</reference>
<dbReference type="SUPFAM" id="SSF57716">
    <property type="entry name" value="Glucocorticoid receptor-like (DNA-binding domain)"/>
    <property type="match status" value="2"/>
</dbReference>
<keyword evidence="2" id="KW-0677">Repeat</keyword>
<dbReference type="Proteomes" id="UP000694720">
    <property type="component" value="Unplaced"/>
</dbReference>
<dbReference type="PANTHER" id="PTHR46074">
    <property type="entry name" value="CYSTEINE-RICH PROTEIN CRIP FAMILY MEMBER"/>
    <property type="match status" value="1"/>
</dbReference>
<dbReference type="GO" id="GO:0046872">
    <property type="term" value="F:metal ion binding"/>
    <property type="evidence" value="ECO:0007669"/>
    <property type="project" value="UniProtKB-KW"/>
</dbReference>
<evidence type="ECO:0000259" key="7">
    <source>
        <dbReference type="PROSITE" id="PS50023"/>
    </source>
</evidence>
<evidence type="ECO:0000256" key="1">
    <source>
        <dbReference type="ARBA" id="ARBA00022723"/>
    </source>
</evidence>
<evidence type="ECO:0000313" key="8">
    <source>
        <dbReference type="Ensembl" id="ENSSSCP00035024884.1"/>
    </source>
</evidence>
<feature type="region of interest" description="Disordered" evidence="6">
    <location>
        <begin position="250"/>
        <end position="283"/>
    </location>
</feature>
<evidence type="ECO:0000256" key="3">
    <source>
        <dbReference type="ARBA" id="ARBA00022833"/>
    </source>
</evidence>
<evidence type="ECO:0000256" key="6">
    <source>
        <dbReference type="SAM" id="MobiDB-lite"/>
    </source>
</evidence>
<dbReference type="SMART" id="SM00132">
    <property type="entry name" value="LIM"/>
    <property type="match status" value="2"/>
</dbReference>
<dbReference type="Gene3D" id="2.10.110.10">
    <property type="entry name" value="Cysteine Rich Protein"/>
    <property type="match status" value="2"/>
</dbReference>
<gene>
    <name evidence="8" type="primary">CRIP3</name>
</gene>
<dbReference type="PROSITE" id="PS00478">
    <property type="entry name" value="LIM_DOMAIN_1"/>
    <property type="match status" value="1"/>
</dbReference>
<accession>A0A8D0ZX01</accession>
<evidence type="ECO:0000256" key="2">
    <source>
        <dbReference type="ARBA" id="ARBA00022737"/>
    </source>
</evidence>
<feature type="compositionally biased region" description="Low complexity" evidence="6">
    <location>
        <begin position="175"/>
        <end position="184"/>
    </location>
</feature>